<dbReference type="Gene3D" id="1.10.1220.10">
    <property type="entry name" value="Met repressor-like"/>
    <property type="match status" value="1"/>
</dbReference>
<dbReference type="RefSeq" id="WP_110370642.1">
    <property type="nucleotide sequence ID" value="NZ_CABKRQ010000010.1"/>
</dbReference>
<dbReference type="GO" id="GO:0006355">
    <property type="term" value="P:regulation of DNA-templated transcription"/>
    <property type="evidence" value="ECO:0007669"/>
    <property type="project" value="InterPro"/>
</dbReference>
<dbReference type="EMBL" id="QJKH01000011">
    <property type="protein sequence ID" value="PXX77385.1"/>
    <property type="molecule type" value="Genomic_DNA"/>
</dbReference>
<proteinExistence type="predicted"/>
<gene>
    <name evidence="2" type="ORF">DES51_111137</name>
</gene>
<evidence type="ECO:0000313" key="2">
    <source>
        <dbReference type="EMBL" id="PXX77385.1"/>
    </source>
</evidence>
<comment type="caution">
    <text evidence="2">The sequence shown here is derived from an EMBL/GenBank/DDBJ whole genome shotgun (WGS) entry which is preliminary data.</text>
</comment>
<dbReference type="OrthoDB" id="9812601at2"/>
<dbReference type="Proteomes" id="UP000247612">
    <property type="component" value="Unassembled WGS sequence"/>
</dbReference>
<feature type="domain" description="Arc-like DNA binding" evidence="1">
    <location>
        <begin position="5"/>
        <end position="40"/>
    </location>
</feature>
<accession>A0A318KNL3</accession>
<dbReference type="STRING" id="1034346.GCA_000313565_03301"/>
<sequence length="60" mass="7241">MQKEIERFTFRIPNELLNVLKHEAEKKGVSNNAIILQILWSWVKENGKEWKYEKPKETDL</sequence>
<evidence type="ECO:0000313" key="3">
    <source>
        <dbReference type="Proteomes" id="UP000247612"/>
    </source>
</evidence>
<dbReference type="AlphaFoldDB" id="A0A318KNL3"/>
<name>A0A318KNL3_9FIRM</name>
<dbReference type="InterPro" id="IPR010985">
    <property type="entry name" value="Ribbon_hlx_hlx"/>
</dbReference>
<dbReference type="InterPro" id="IPR013321">
    <property type="entry name" value="Arc_rbn_hlx_hlx"/>
</dbReference>
<dbReference type="Pfam" id="PF03869">
    <property type="entry name" value="Arc"/>
    <property type="match status" value="1"/>
</dbReference>
<evidence type="ECO:0000259" key="1">
    <source>
        <dbReference type="Pfam" id="PF03869"/>
    </source>
</evidence>
<dbReference type="InterPro" id="IPR005569">
    <property type="entry name" value="Arc_DNA-bd_dom"/>
</dbReference>
<keyword evidence="3" id="KW-1185">Reference proteome</keyword>
<protein>
    <submittedName>
        <fullName evidence="2">Arc-like DNA binding dprotein</fullName>
    </submittedName>
</protein>
<organism evidence="2 3">
    <name type="scientific">Dielma fastidiosa</name>
    <dbReference type="NCBI Taxonomy" id="1034346"/>
    <lineage>
        <taxon>Bacteria</taxon>
        <taxon>Bacillati</taxon>
        <taxon>Bacillota</taxon>
        <taxon>Erysipelotrichia</taxon>
        <taxon>Erysipelotrichales</taxon>
        <taxon>Erysipelotrichaceae</taxon>
        <taxon>Dielma</taxon>
    </lineage>
</organism>
<reference evidence="2 3" key="1">
    <citation type="submission" date="2018-05" db="EMBL/GenBank/DDBJ databases">
        <title>Genomic Encyclopedia of Type Strains, Phase IV (KMG-IV): sequencing the most valuable type-strain genomes for metagenomic binning, comparative biology and taxonomic classification.</title>
        <authorList>
            <person name="Goeker M."/>
        </authorList>
    </citation>
    <scope>NUCLEOTIDE SEQUENCE [LARGE SCALE GENOMIC DNA]</scope>
    <source>
        <strain evidence="2 3">JC118</strain>
    </source>
</reference>
<dbReference type="GO" id="GO:0003677">
    <property type="term" value="F:DNA binding"/>
    <property type="evidence" value="ECO:0007669"/>
    <property type="project" value="InterPro"/>
</dbReference>
<dbReference type="SUPFAM" id="SSF47598">
    <property type="entry name" value="Ribbon-helix-helix"/>
    <property type="match status" value="1"/>
</dbReference>